<sequence>MDAGEPTIDVIAGVDPDLLTVASCSSNMGPQRCTAGRYESPKTMQAQRCEASISSSYKSQGLKERLSLL</sequence>
<evidence type="ECO:0000313" key="1">
    <source>
        <dbReference type="EMBL" id="MBB3986633.1"/>
    </source>
</evidence>
<accession>A0A7W6DP66</accession>
<protein>
    <submittedName>
        <fullName evidence="1">Uncharacterized protein</fullName>
    </submittedName>
</protein>
<dbReference type="AlphaFoldDB" id="A0A7W6DP66"/>
<dbReference type="EMBL" id="JACIEJ010000007">
    <property type="protein sequence ID" value="MBB3986633.1"/>
    <property type="molecule type" value="Genomic_DNA"/>
</dbReference>
<gene>
    <name evidence="1" type="ORF">GGQ68_002976</name>
</gene>
<evidence type="ECO:0000313" key="2">
    <source>
        <dbReference type="Proteomes" id="UP000541426"/>
    </source>
</evidence>
<reference evidence="1 2" key="1">
    <citation type="submission" date="2020-08" db="EMBL/GenBank/DDBJ databases">
        <title>Genomic Encyclopedia of Type Strains, Phase IV (KMG-IV): sequencing the most valuable type-strain genomes for metagenomic binning, comparative biology and taxonomic classification.</title>
        <authorList>
            <person name="Goeker M."/>
        </authorList>
    </citation>
    <scope>NUCLEOTIDE SEQUENCE [LARGE SCALE GENOMIC DNA]</scope>
    <source>
        <strain evidence="1 2">DSM 102235</strain>
    </source>
</reference>
<proteinExistence type="predicted"/>
<name>A0A7W6DP66_9RHOB</name>
<dbReference type="Proteomes" id="UP000541426">
    <property type="component" value="Unassembled WGS sequence"/>
</dbReference>
<organism evidence="1 2">
    <name type="scientific">Sagittula marina</name>
    <dbReference type="NCBI Taxonomy" id="943940"/>
    <lineage>
        <taxon>Bacteria</taxon>
        <taxon>Pseudomonadati</taxon>
        <taxon>Pseudomonadota</taxon>
        <taxon>Alphaproteobacteria</taxon>
        <taxon>Rhodobacterales</taxon>
        <taxon>Roseobacteraceae</taxon>
        <taxon>Sagittula</taxon>
    </lineage>
</organism>
<comment type="caution">
    <text evidence="1">The sequence shown here is derived from an EMBL/GenBank/DDBJ whole genome shotgun (WGS) entry which is preliminary data.</text>
</comment>
<keyword evidence="2" id="KW-1185">Reference proteome</keyword>